<keyword evidence="7" id="KW-0720">Serine protease</keyword>
<comment type="function">
    <text evidence="8">Cleaves peptide bonds on the C-terminal side of prolyl residues within peptides that are up to approximately 30 amino acids long. Has an absolute requirement for an X-Pro bond in the trans configuration immediately preceding the Pro-Y scissible bond.</text>
</comment>
<evidence type="ECO:0000256" key="6">
    <source>
        <dbReference type="ARBA" id="ARBA00022801"/>
    </source>
</evidence>
<dbReference type="Gene3D" id="3.40.50.1820">
    <property type="entry name" value="alpha/beta hydrolase"/>
    <property type="match status" value="1"/>
</dbReference>
<feature type="domain" description="Peptidase S9 prolyl oligopeptidase catalytic" evidence="10">
    <location>
        <begin position="498"/>
        <end position="708"/>
    </location>
</feature>
<dbReference type="InterPro" id="IPR023302">
    <property type="entry name" value="Pept_S9A_N"/>
</dbReference>
<accession>A0A420E050</accession>
<comment type="caution">
    <text evidence="12">The sequence shown here is derived from an EMBL/GenBank/DDBJ whole genome shotgun (WGS) entry which is preliminary data.</text>
</comment>
<evidence type="ECO:0000256" key="3">
    <source>
        <dbReference type="ARBA" id="ARBA00022670"/>
    </source>
</evidence>
<sequence length="716" mass="82747">MLPALAFSLIFASCKKQEMKKDIKAPVAEKQPTKLEKHGDVRTDDYFWMRLTDEQKNAEVKDEQTQKVYDYLNAENTYYDEMTKETKEFQEELFQEMKGRIKEDDESVPYKQDGYFYITRYEKGQQYPIHSRKKETLEAEEEIMFNVNDEAKGYDYFQLGGLTVSTDNKLVAFATDTVSRRQYFIRIKNLETGDIYKDVIENTTGGSVWANDNKTLFYAKKDPVTLRSSKIYKHTLGSDASLDELVYEEKDDTFGAFVTKSKSKDYIIIGSYSTVSTEYHVLDANNPDGELRIIQPRERDLEYDVAHYGDHFYIKTNKDGATNFKLMKTPVDKPGKENWVDVIPHREDTLFEDFSIFKDYLVLEERNEGLNKIRIKRWDGAEDYYLPFDEETYSAGVYGNPEFDTEVIRYSYNSMTTPSSVIDFNMKDKSKEIKKEQEVLGGKFDKNNYVSKRIWVPARDGKKVALSIVHHKDTKLDKNTPILQYAYGSYGYTINDGFSTTRLSLLDRGFVYALAHIRGSQYLGREWYEDGKMLNKKNTFTDFIDCSKYLIDNGYTSPEHLYAMGGSAGGLLMGAVINMNPELYNGIIAAVPFVDVISTMLDDSIPLTTGEYDEWGNPNNKEYYDYIKSYSPYDQVEAKAYPNMLVTTGLHDSQVQYWEPAKWVAKLRELKTDNNLLFLHTNMEAGHGGASGRFDALKETAEEYTFFLMLEGKLKK</sequence>
<evidence type="ECO:0000256" key="2">
    <source>
        <dbReference type="ARBA" id="ARBA00005228"/>
    </source>
</evidence>
<evidence type="ECO:0000256" key="4">
    <source>
        <dbReference type="ARBA" id="ARBA00022729"/>
    </source>
</evidence>
<evidence type="ECO:0000259" key="10">
    <source>
        <dbReference type="Pfam" id="PF00326"/>
    </source>
</evidence>
<dbReference type="SUPFAM" id="SSF53474">
    <property type="entry name" value="alpha/beta-Hydrolases"/>
    <property type="match status" value="1"/>
</dbReference>
<evidence type="ECO:0000256" key="7">
    <source>
        <dbReference type="ARBA" id="ARBA00022825"/>
    </source>
</evidence>
<dbReference type="EMBL" id="RAQM01000009">
    <property type="protein sequence ID" value="RKF03418.1"/>
    <property type="molecule type" value="Genomic_DNA"/>
</dbReference>
<keyword evidence="4" id="KW-0732">Signal</keyword>
<proteinExistence type="inferred from homology"/>
<organism evidence="12 13">
    <name type="scientific">Tenacibaculum lutimaris</name>
    <dbReference type="NCBI Taxonomy" id="285258"/>
    <lineage>
        <taxon>Bacteria</taxon>
        <taxon>Pseudomonadati</taxon>
        <taxon>Bacteroidota</taxon>
        <taxon>Flavobacteriia</taxon>
        <taxon>Flavobacteriales</taxon>
        <taxon>Flavobacteriaceae</taxon>
        <taxon>Tenacibaculum</taxon>
    </lineage>
</organism>
<evidence type="ECO:0000313" key="13">
    <source>
        <dbReference type="Proteomes" id="UP000285780"/>
    </source>
</evidence>
<comment type="subcellular location">
    <subcellularLocation>
        <location evidence="1">Periplasm</location>
    </subcellularLocation>
</comment>
<dbReference type="PANTHER" id="PTHR11757">
    <property type="entry name" value="PROTEASE FAMILY S9A OLIGOPEPTIDASE"/>
    <property type="match status" value="1"/>
</dbReference>
<dbReference type="PANTHER" id="PTHR11757:SF19">
    <property type="entry name" value="PROLYL ENDOPEPTIDASE-LIKE"/>
    <property type="match status" value="1"/>
</dbReference>
<dbReference type="InterPro" id="IPR051543">
    <property type="entry name" value="Serine_Peptidase_S9A"/>
</dbReference>
<dbReference type="GO" id="GO:0006508">
    <property type="term" value="P:proteolysis"/>
    <property type="evidence" value="ECO:0007669"/>
    <property type="project" value="UniProtKB-KW"/>
</dbReference>
<evidence type="ECO:0000259" key="11">
    <source>
        <dbReference type="Pfam" id="PF02897"/>
    </source>
</evidence>
<dbReference type="Pfam" id="PF02897">
    <property type="entry name" value="Peptidase_S9_N"/>
    <property type="match status" value="1"/>
</dbReference>
<dbReference type="Pfam" id="PF00326">
    <property type="entry name" value="Peptidase_S9"/>
    <property type="match status" value="1"/>
</dbReference>
<keyword evidence="13" id="KW-1185">Reference proteome</keyword>
<reference evidence="12 13" key="1">
    <citation type="submission" date="2018-09" db="EMBL/GenBank/DDBJ databases">
        <title>Genomic Encyclopedia of Archaeal and Bacterial Type Strains, Phase II (KMG-II): from individual species to whole genera.</title>
        <authorList>
            <person name="Goeker M."/>
        </authorList>
    </citation>
    <scope>NUCLEOTIDE SEQUENCE [LARGE SCALE GENOMIC DNA]</scope>
    <source>
        <strain evidence="12 13">DSM 16505</strain>
    </source>
</reference>
<feature type="domain" description="Peptidase S9A N-terminal" evidence="11">
    <location>
        <begin position="26"/>
        <end position="436"/>
    </location>
</feature>
<evidence type="ECO:0000256" key="8">
    <source>
        <dbReference type="ARBA" id="ARBA00060121"/>
    </source>
</evidence>
<name>A0A420E050_9FLAO</name>
<dbReference type="Proteomes" id="UP000285780">
    <property type="component" value="Unassembled WGS sequence"/>
</dbReference>
<dbReference type="GO" id="GO:0004252">
    <property type="term" value="F:serine-type endopeptidase activity"/>
    <property type="evidence" value="ECO:0007669"/>
    <property type="project" value="InterPro"/>
</dbReference>
<dbReference type="PRINTS" id="PR00862">
    <property type="entry name" value="PROLIGOPTASE"/>
</dbReference>
<dbReference type="InterPro" id="IPR001375">
    <property type="entry name" value="Peptidase_S9_cat"/>
</dbReference>
<comment type="similarity">
    <text evidence="2">Belongs to the peptidase S9A family.</text>
</comment>
<dbReference type="InterPro" id="IPR029058">
    <property type="entry name" value="AB_hydrolase_fold"/>
</dbReference>
<dbReference type="SUPFAM" id="SSF50993">
    <property type="entry name" value="Peptidase/esterase 'gauge' domain"/>
    <property type="match status" value="1"/>
</dbReference>
<keyword evidence="5" id="KW-0574">Periplasm</keyword>
<keyword evidence="6" id="KW-0378">Hydrolase</keyword>
<dbReference type="Gene3D" id="2.130.10.120">
    <property type="entry name" value="Prolyl oligopeptidase, N-terminal domain"/>
    <property type="match status" value="1"/>
</dbReference>
<evidence type="ECO:0000256" key="1">
    <source>
        <dbReference type="ARBA" id="ARBA00004418"/>
    </source>
</evidence>
<evidence type="ECO:0000313" key="12">
    <source>
        <dbReference type="EMBL" id="RKF03418.1"/>
    </source>
</evidence>
<dbReference type="FunFam" id="3.40.50.1820:FF:000005">
    <property type="entry name" value="Prolyl endopeptidase"/>
    <property type="match status" value="1"/>
</dbReference>
<gene>
    <name evidence="12" type="ORF">C8N26_1803</name>
</gene>
<dbReference type="InterPro" id="IPR002470">
    <property type="entry name" value="Peptidase_S9A"/>
</dbReference>
<protein>
    <recommendedName>
        <fullName evidence="9">Proline-specific endopeptidase</fullName>
    </recommendedName>
</protein>
<dbReference type="GO" id="GO:0042597">
    <property type="term" value="C:periplasmic space"/>
    <property type="evidence" value="ECO:0007669"/>
    <property type="project" value="UniProtKB-SubCell"/>
</dbReference>
<evidence type="ECO:0000256" key="5">
    <source>
        <dbReference type="ARBA" id="ARBA00022764"/>
    </source>
</evidence>
<keyword evidence="3" id="KW-0645">Protease</keyword>
<dbReference type="AlphaFoldDB" id="A0A420E050"/>
<evidence type="ECO:0000256" key="9">
    <source>
        <dbReference type="ARBA" id="ARBA00081187"/>
    </source>
</evidence>